<evidence type="ECO:0000256" key="1">
    <source>
        <dbReference type="SAM" id="Phobius"/>
    </source>
</evidence>
<reference evidence="2 3" key="1">
    <citation type="submission" date="2022-02" db="EMBL/GenBank/DDBJ databases">
        <title>Chromosome-level reference genomes for two strains of Caenorhabditis briggsae: an improved platform for comparative genomics.</title>
        <authorList>
            <person name="Stevens L."/>
            <person name="Andersen E.C."/>
        </authorList>
    </citation>
    <scope>NUCLEOTIDE SEQUENCE [LARGE SCALE GENOMIC DNA]</scope>
    <source>
        <strain evidence="2">QX1410_ONT</strain>
        <tissue evidence="2">Whole-organism</tissue>
    </source>
</reference>
<dbReference type="SUPFAM" id="SSF56436">
    <property type="entry name" value="C-type lectin-like"/>
    <property type="match status" value="1"/>
</dbReference>
<feature type="transmembrane region" description="Helical" evidence="1">
    <location>
        <begin position="212"/>
        <end position="231"/>
    </location>
</feature>
<dbReference type="EMBL" id="CP090895">
    <property type="protein sequence ID" value="ULT89210.1"/>
    <property type="molecule type" value="Genomic_DNA"/>
</dbReference>
<gene>
    <name evidence="2" type="ORF">L3Y34_007993</name>
</gene>
<evidence type="ECO:0008006" key="4">
    <source>
        <dbReference type="Google" id="ProtNLM"/>
    </source>
</evidence>
<dbReference type="InterPro" id="IPR053220">
    <property type="entry name" value="Nematode_rcpt-like_serp_H"/>
</dbReference>
<name>A0AAE9A7Y5_CAEBR</name>
<sequence>MISGYYNQALNNISFVTMTLYGATATLTMLFLHNPYKKFVFSVFPAREKTNVVKPRKWKFQLLTDIENNYTENFFPFTAASIDDSLVFLNSSSNVCASNMNDALNKKSSQTYDSANNYCQKTFNASLNGFQTAKERSTFITNLKSLDILSYGWTFLGAIKTCGSARCPLSVPYQWQNGVSTNHTLANDFFYQPWLDGSGNCLGLVYKYQMGLFGDVMLGTLTIPYVFFPVISGTPLGILTRFFDINAFFQTYIAVACVAEVGSSIVFMFENRQSQTVTSSWKITSEKSRNSFYAINMIFPWLASTISLMRIPEQTSAKLEMLKTIPCPTIEFFQMSVIIVTTDAKSIGLALMLLLLFYTIQLFFFIIHSSFYLCISTKSYAVSEKTKKLKRKYFVAVCIQIMVPFAIMAVPVSYYAFSIVTDYYNQSANNFCFLIMSIHGFFSTVATIVIYENYRNYILHVLRIRRNLKVTLIQSKSMAETTYI</sequence>
<dbReference type="AlphaFoldDB" id="A0AAE9A7Y5"/>
<evidence type="ECO:0000313" key="2">
    <source>
        <dbReference type="EMBL" id="ULT89210.1"/>
    </source>
</evidence>
<dbReference type="PANTHER" id="PTHR22941:SF33">
    <property type="entry name" value="SERPENTINE RECEPTOR, CLASS H"/>
    <property type="match status" value="1"/>
</dbReference>
<feature type="transmembrane region" description="Helical" evidence="1">
    <location>
        <begin position="347"/>
        <end position="373"/>
    </location>
</feature>
<feature type="transmembrane region" description="Helical" evidence="1">
    <location>
        <begin position="251"/>
        <end position="269"/>
    </location>
</feature>
<accession>A0AAE9A7Y5</accession>
<feature type="transmembrane region" description="Helical" evidence="1">
    <location>
        <begin position="12"/>
        <end position="32"/>
    </location>
</feature>
<keyword evidence="1" id="KW-1133">Transmembrane helix</keyword>
<dbReference type="PANTHER" id="PTHR22941">
    <property type="entry name" value="SERPENTINE RECEPTOR"/>
    <property type="match status" value="1"/>
</dbReference>
<protein>
    <recommendedName>
        <fullName evidence="4">Serpentine Receptor, class H</fullName>
    </recommendedName>
</protein>
<organism evidence="2 3">
    <name type="scientific">Caenorhabditis briggsae</name>
    <dbReference type="NCBI Taxonomy" id="6238"/>
    <lineage>
        <taxon>Eukaryota</taxon>
        <taxon>Metazoa</taxon>
        <taxon>Ecdysozoa</taxon>
        <taxon>Nematoda</taxon>
        <taxon>Chromadorea</taxon>
        <taxon>Rhabditida</taxon>
        <taxon>Rhabditina</taxon>
        <taxon>Rhabditomorpha</taxon>
        <taxon>Rhabditoidea</taxon>
        <taxon>Rhabditidae</taxon>
        <taxon>Peloderinae</taxon>
        <taxon>Caenorhabditis</taxon>
    </lineage>
</organism>
<feature type="transmembrane region" description="Helical" evidence="1">
    <location>
        <begin position="393"/>
        <end position="416"/>
    </location>
</feature>
<feature type="transmembrane region" description="Helical" evidence="1">
    <location>
        <begin position="428"/>
        <end position="451"/>
    </location>
</feature>
<evidence type="ECO:0000313" key="3">
    <source>
        <dbReference type="Proteomes" id="UP000827892"/>
    </source>
</evidence>
<dbReference type="Pfam" id="PF10318">
    <property type="entry name" value="7TM_GPCR_Srh"/>
    <property type="match status" value="2"/>
</dbReference>
<dbReference type="InterPro" id="IPR016187">
    <property type="entry name" value="CTDL_fold"/>
</dbReference>
<dbReference type="Proteomes" id="UP000827892">
    <property type="component" value="Chromosome V"/>
</dbReference>
<dbReference type="InterPro" id="IPR019422">
    <property type="entry name" value="7TM_GPCR_serpentine_rcpt_Srh"/>
</dbReference>
<keyword evidence="1" id="KW-0812">Transmembrane</keyword>
<keyword evidence="1" id="KW-0472">Membrane</keyword>
<proteinExistence type="predicted"/>
<feature type="transmembrane region" description="Helical" evidence="1">
    <location>
        <begin position="290"/>
        <end position="311"/>
    </location>
</feature>